<dbReference type="FunFam" id="3.40.50.300:FF:001531">
    <property type="entry name" value="Endonuclease MutS2"/>
    <property type="match status" value="1"/>
</dbReference>
<keyword evidence="3 9" id="KW-0547">Nucleotide-binding</keyword>
<evidence type="ECO:0000256" key="3">
    <source>
        <dbReference type="ARBA" id="ARBA00022741"/>
    </source>
</evidence>
<dbReference type="GO" id="GO:0045910">
    <property type="term" value="P:negative regulation of DNA recombination"/>
    <property type="evidence" value="ECO:0007669"/>
    <property type="project" value="InterPro"/>
</dbReference>
<evidence type="ECO:0000259" key="11">
    <source>
        <dbReference type="PROSITE" id="PS50828"/>
    </source>
</evidence>
<keyword evidence="5 9" id="KW-0378">Hydrolase</keyword>
<dbReference type="HAMAP" id="MF_00092">
    <property type="entry name" value="MutS2"/>
    <property type="match status" value="1"/>
</dbReference>
<dbReference type="NCBIfam" id="TIGR01069">
    <property type="entry name" value="mutS2"/>
    <property type="match status" value="1"/>
</dbReference>
<dbReference type="GO" id="GO:0016887">
    <property type="term" value="F:ATP hydrolysis activity"/>
    <property type="evidence" value="ECO:0007669"/>
    <property type="project" value="InterPro"/>
</dbReference>
<evidence type="ECO:0000256" key="7">
    <source>
        <dbReference type="ARBA" id="ARBA00022884"/>
    </source>
</evidence>
<dbReference type="InterPro" id="IPR036063">
    <property type="entry name" value="Smr_dom_sf"/>
</dbReference>
<organism evidence="12 13">
    <name type="scientific">Alloprevotella rava</name>
    <dbReference type="NCBI Taxonomy" id="671218"/>
    <lineage>
        <taxon>Bacteria</taxon>
        <taxon>Pseudomonadati</taxon>
        <taxon>Bacteroidota</taxon>
        <taxon>Bacteroidia</taxon>
        <taxon>Bacteroidales</taxon>
        <taxon>Prevotellaceae</taxon>
        <taxon>Alloprevotella</taxon>
    </lineage>
</organism>
<dbReference type="GO" id="GO:0004519">
    <property type="term" value="F:endonuclease activity"/>
    <property type="evidence" value="ECO:0007669"/>
    <property type="project" value="UniProtKB-UniRule"/>
</dbReference>
<gene>
    <name evidence="9" type="primary">mutS2</name>
    <name evidence="9" type="synonym">rqcU</name>
    <name evidence="12" type="ORF">FHS60_000017</name>
</gene>
<evidence type="ECO:0000256" key="4">
    <source>
        <dbReference type="ARBA" id="ARBA00022759"/>
    </source>
</evidence>
<name>A0A7W5Y0I9_9BACT</name>
<comment type="subunit">
    <text evidence="9">Homodimer. Binds to stalled ribosomes, contacting rRNA.</text>
</comment>
<dbReference type="RefSeq" id="WP_183693305.1">
    <property type="nucleotide sequence ID" value="NZ_JACICA010000001.1"/>
</dbReference>
<keyword evidence="4 9" id="KW-0255">Endonuclease</keyword>
<comment type="caution">
    <text evidence="12">The sequence shown here is derived from an EMBL/GenBank/DDBJ whole genome shotgun (WGS) entry which is preliminary data.</text>
</comment>
<dbReference type="Gene3D" id="3.40.50.300">
    <property type="entry name" value="P-loop containing nucleotide triphosphate hydrolases"/>
    <property type="match status" value="1"/>
</dbReference>
<dbReference type="GO" id="GO:0030983">
    <property type="term" value="F:mismatched DNA binding"/>
    <property type="evidence" value="ECO:0007669"/>
    <property type="project" value="InterPro"/>
</dbReference>
<dbReference type="GO" id="GO:0072344">
    <property type="term" value="P:rescue of stalled ribosome"/>
    <property type="evidence" value="ECO:0007669"/>
    <property type="project" value="UniProtKB-UniRule"/>
</dbReference>
<comment type="function">
    <text evidence="9">Acts as a ribosome collision sensor, splitting the ribosome into its 2 subunits. Detects stalled/collided 70S ribosomes which it binds and splits by an ATP-hydrolysis driven conformational change. Acts upstream of the ribosome quality control system (RQC), a ribosome-associated complex that mediates the extraction of incompletely synthesized nascent chains from stalled ribosomes and their subsequent degradation. Probably generates substrates for RQC.</text>
</comment>
<dbReference type="PANTHER" id="PTHR48466">
    <property type="entry name" value="OS10G0509000 PROTEIN-RELATED"/>
    <property type="match status" value="1"/>
</dbReference>
<dbReference type="SUPFAM" id="SSF52540">
    <property type="entry name" value="P-loop containing nucleoside triphosphate hydrolases"/>
    <property type="match status" value="1"/>
</dbReference>
<keyword evidence="1 9" id="KW-0540">Nuclease</keyword>
<evidence type="ECO:0000256" key="10">
    <source>
        <dbReference type="SAM" id="Coils"/>
    </source>
</evidence>
<dbReference type="GO" id="GO:0043023">
    <property type="term" value="F:ribosomal large subunit binding"/>
    <property type="evidence" value="ECO:0007669"/>
    <property type="project" value="UniProtKB-UniRule"/>
</dbReference>
<dbReference type="GO" id="GO:0140664">
    <property type="term" value="F:ATP-dependent DNA damage sensor activity"/>
    <property type="evidence" value="ECO:0007669"/>
    <property type="project" value="InterPro"/>
</dbReference>
<dbReference type="InterPro" id="IPR005747">
    <property type="entry name" value="MutS2"/>
</dbReference>
<dbReference type="PROSITE" id="PS50828">
    <property type="entry name" value="SMR"/>
    <property type="match status" value="1"/>
</dbReference>
<dbReference type="Pfam" id="PF00488">
    <property type="entry name" value="MutS_V"/>
    <property type="match status" value="1"/>
</dbReference>
<dbReference type="InterPro" id="IPR027417">
    <property type="entry name" value="P-loop_NTPase"/>
</dbReference>
<evidence type="ECO:0000256" key="2">
    <source>
        <dbReference type="ARBA" id="ARBA00022730"/>
    </source>
</evidence>
<dbReference type="InterPro" id="IPR045076">
    <property type="entry name" value="MutS"/>
</dbReference>
<proteinExistence type="inferred from homology"/>
<keyword evidence="7 9" id="KW-0694">RNA-binding</keyword>
<dbReference type="EC" id="3.1.-.-" evidence="9"/>
<evidence type="ECO:0000313" key="13">
    <source>
        <dbReference type="Proteomes" id="UP000541425"/>
    </source>
</evidence>
<dbReference type="SMART" id="SM00534">
    <property type="entry name" value="MUTSac"/>
    <property type="match status" value="1"/>
</dbReference>
<dbReference type="FunFam" id="3.30.1370.110:FF:000004">
    <property type="entry name" value="Endonuclease MutS2"/>
    <property type="match status" value="1"/>
</dbReference>
<dbReference type="Pfam" id="PF20297">
    <property type="entry name" value="MSSS"/>
    <property type="match status" value="1"/>
</dbReference>
<feature type="coiled-coil region" evidence="10">
    <location>
        <begin position="549"/>
        <end position="636"/>
    </location>
</feature>
<dbReference type="Proteomes" id="UP000541425">
    <property type="component" value="Unassembled WGS sequence"/>
</dbReference>
<evidence type="ECO:0000313" key="12">
    <source>
        <dbReference type="EMBL" id="MBB3701575.1"/>
    </source>
</evidence>
<evidence type="ECO:0000256" key="9">
    <source>
        <dbReference type="HAMAP-Rule" id="MF_00092"/>
    </source>
</evidence>
<dbReference type="GO" id="GO:0006298">
    <property type="term" value="P:mismatch repair"/>
    <property type="evidence" value="ECO:0007669"/>
    <property type="project" value="InterPro"/>
</dbReference>
<dbReference type="PANTHER" id="PTHR48466:SF2">
    <property type="entry name" value="OS10G0509000 PROTEIN"/>
    <property type="match status" value="1"/>
</dbReference>
<comment type="function">
    <text evidence="9">Endonuclease that is involved in the suppression of homologous recombination and thus may have a key role in the control of bacterial genetic diversity.</text>
</comment>
<accession>A0A7W5Y0I9</accession>
<dbReference type="EC" id="3.6.4.-" evidence="9"/>
<evidence type="ECO:0000256" key="5">
    <source>
        <dbReference type="ARBA" id="ARBA00022801"/>
    </source>
</evidence>
<dbReference type="InterPro" id="IPR000432">
    <property type="entry name" value="DNA_mismatch_repair_MutS_C"/>
</dbReference>
<keyword evidence="6 9" id="KW-0067">ATP-binding</keyword>
<dbReference type="GO" id="GO:0019843">
    <property type="term" value="F:rRNA binding"/>
    <property type="evidence" value="ECO:0007669"/>
    <property type="project" value="UniProtKB-UniRule"/>
</dbReference>
<keyword evidence="8 9" id="KW-0238">DNA-binding</keyword>
<sequence length="838" mass="95390">MIFPENFEQKIGFDEIRTLLKGRCMSTLGTEWVDSQLKFLSRYEDVREALEQVRDFIRFSEEEDDIYEENFFDVRQALMRIRPERTHMEELELFDLKRSLKSVSDLVDFFRKKGDGETPEYPALTQMASNVETFPQIVKRIDEVLNKYGKVKDTASPELLQTRHSIEVTTRGISHSLRTLISEAQNEGYIDRDVAPTLRDGRLVIPVAPALKRKIKGIIHDESATGKTVFIEPSVVVDANNRIRELKSQEKREVIRILQELTNNIRPCAPAMLQSLHFLAHIDFLRALASFSTTFESVIPEVRKYPYMDWVQAIHPLLQQSLQRHGSKQVPLDIALKGKQHILLISGPNAGGKSVCLKTVGLLQYMLQCGMPVPMRENSVMGIFQDIFISIGDEQDLENELSTYSSHLLGMKAMMKNAGPHSLLLIDEFGGGTEPQIGGAMAEAILNRFVENGTYGVITTHYQNLKHFADSTESVVNGAMLYDRAQMQPLFLLRIGHPGSSFAIEIARKIGLPEDVIAYAADLVGKDYVMSDKYLQDIARDKMYWETKRQKVHTQEKQLQASLANYEKELQNFNQERKQVMAKAKEEAQDLLKQSNAKIESTIRAIKEAQAEKEKTREVRQQLDEYKNTLRQDMEEEDRIARKIEKIKRRQQRKSEKKGSALQQLVSTLSKNASDQPRPVSTHVKVRVGDYVRLKGQTTVGHVEVISGKQARVLFGMMHTNVPLSRLEVTMKSESNNISKVSTFVSKQTRDAVYEKKLNFKSEIDLRGMRGDEALDVVSHFIDDAILLEQSQVRILHGTGTGALRMLIRQYLHTVPGVKTFHDEHVQFGGAGITIVEF</sequence>
<dbReference type="Gene3D" id="3.30.1370.110">
    <property type="match status" value="1"/>
</dbReference>
<dbReference type="CDD" id="cd06503">
    <property type="entry name" value="ATP-synt_Fo_b"/>
    <property type="match status" value="1"/>
</dbReference>
<protein>
    <recommendedName>
        <fullName evidence="9">Endonuclease MutS2</fullName>
        <ecNumber evidence="9">3.1.-.-</ecNumber>
    </recommendedName>
    <alternativeName>
        <fullName evidence="9">Ribosome-associated protein quality control-upstream factor</fullName>
        <shortName evidence="9">RQC-upstream factor</shortName>
        <shortName evidence="9">RqcU</shortName>
        <ecNumber evidence="9">3.6.4.-</ecNumber>
    </alternativeName>
</protein>
<comment type="similarity">
    <text evidence="9">Belongs to the DNA mismatch repair MutS family. MutS2 subfamily.</text>
</comment>
<dbReference type="SMART" id="SM00463">
    <property type="entry name" value="SMR"/>
    <property type="match status" value="1"/>
</dbReference>
<dbReference type="InterPro" id="IPR046893">
    <property type="entry name" value="MSSS"/>
</dbReference>
<dbReference type="SUPFAM" id="SSF160443">
    <property type="entry name" value="SMR domain-like"/>
    <property type="match status" value="1"/>
</dbReference>
<dbReference type="SUPFAM" id="SSF48334">
    <property type="entry name" value="DNA repair protein MutS, domain III"/>
    <property type="match status" value="1"/>
</dbReference>
<dbReference type="EMBL" id="JACICA010000001">
    <property type="protein sequence ID" value="MBB3701575.1"/>
    <property type="molecule type" value="Genomic_DNA"/>
</dbReference>
<dbReference type="InterPro" id="IPR007696">
    <property type="entry name" value="DNA_mismatch_repair_MutS_core"/>
</dbReference>
<dbReference type="AlphaFoldDB" id="A0A7W5Y0I9"/>
<keyword evidence="2 9" id="KW-0699">rRNA-binding</keyword>
<dbReference type="Pfam" id="PF01713">
    <property type="entry name" value="Smr"/>
    <property type="match status" value="1"/>
</dbReference>
<feature type="domain" description="Smr" evidence="11">
    <location>
        <begin position="764"/>
        <end position="838"/>
    </location>
</feature>
<dbReference type="GO" id="GO:0005524">
    <property type="term" value="F:ATP binding"/>
    <property type="evidence" value="ECO:0007669"/>
    <property type="project" value="UniProtKB-UniRule"/>
</dbReference>
<dbReference type="InterPro" id="IPR036187">
    <property type="entry name" value="DNA_mismatch_repair_MutS_sf"/>
</dbReference>
<feature type="binding site" evidence="9">
    <location>
        <begin position="347"/>
        <end position="354"/>
    </location>
    <ligand>
        <name>ATP</name>
        <dbReference type="ChEBI" id="CHEBI:30616"/>
    </ligand>
</feature>
<evidence type="ECO:0000256" key="1">
    <source>
        <dbReference type="ARBA" id="ARBA00022722"/>
    </source>
</evidence>
<dbReference type="SMART" id="SM00533">
    <property type="entry name" value="MUTSd"/>
    <property type="match status" value="1"/>
</dbReference>
<dbReference type="PIRSF" id="PIRSF005814">
    <property type="entry name" value="MutS_YshD"/>
    <property type="match status" value="1"/>
</dbReference>
<evidence type="ECO:0000256" key="8">
    <source>
        <dbReference type="ARBA" id="ARBA00023125"/>
    </source>
</evidence>
<keyword evidence="10" id="KW-0175">Coiled coil</keyword>
<reference evidence="12 13" key="1">
    <citation type="submission" date="2020-08" db="EMBL/GenBank/DDBJ databases">
        <title>Genomic Encyclopedia of Type Strains, Phase IV (KMG-IV): sequencing the most valuable type-strain genomes for metagenomic binning, comparative biology and taxonomic classification.</title>
        <authorList>
            <person name="Goeker M."/>
        </authorList>
    </citation>
    <scope>NUCLEOTIDE SEQUENCE [LARGE SCALE GENOMIC DNA]</scope>
    <source>
        <strain evidence="12 13">DSM 22548</strain>
    </source>
</reference>
<evidence type="ECO:0000256" key="6">
    <source>
        <dbReference type="ARBA" id="ARBA00022840"/>
    </source>
</evidence>
<dbReference type="InterPro" id="IPR002625">
    <property type="entry name" value="Smr_dom"/>
</dbReference>